<gene>
    <name evidence="2" type="ORF">UY57_C0009G0013</name>
</gene>
<reference evidence="2 3" key="1">
    <citation type="journal article" date="2015" name="Nature">
        <title>rRNA introns, odd ribosomes, and small enigmatic genomes across a large radiation of phyla.</title>
        <authorList>
            <person name="Brown C.T."/>
            <person name="Hug L.A."/>
            <person name="Thomas B.C."/>
            <person name="Sharon I."/>
            <person name="Castelle C.J."/>
            <person name="Singh A."/>
            <person name="Wilkins M.J."/>
            <person name="Williams K.H."/>
            <person name="Banfield J.F."/>
        </authorList>
    </citation>
    <scope>NUCLEOTIDE SEQUENCE [LARGE SCALE GENOMIC DNA]</scope>
</reference>
<dbReference type="EMBL" id="LCQM01000009">
    <property type="protein sequence ID" value="KKW17835.1"/>
    <property type="molecule type" value="Genomic_DNA"/>
</dbReference>
<name>A0A0G1WGT4_9BACT</name>
<accession>A0A0G1WGT4</accession>
<evidence type="ECO:0000259" key="1">
    <source>
        <dbReference type="SMART" id="SM01321"/>
    </source>
</evidence>
<organism evidence="2 3">
    <name type="scientific">Candidatus Kaiserbacteria bacterium GW2011_GWB1_50_17</name>
    <dbReference type="NCBI Taxonomy" id="1618673"/>
    <lineage>
        <taxon>Bacteria</taxon>
        <taxon>Candidatus Kaiseribacteriota</taxon>
    </lineage>
</organism>
<dbReference type="Gene3D" id="3.30.70.1290">
    <property type="entry name" value="Transposase IS200-like"/>
    <property type="match status" value="1"/>
</dbReference>
<protein>
    <recommendedName>
        <fullName evidence="1">Transposase IS200-like domain-containing protein</fullName>
    </recommendedName>
</protein>
<dbReference type="AlphaFoldDB" id="A0A0G1WGT4"/>
<dbReference type="SMART" id="SM01321">
    <property type="entry name" value="Y1_Tnp"/>
    <property type="match status" value="1"/>
</dbReference>
<sequence length="233" mass="27041">MLRSTPLVTDEIYHIFNRGAHKQAIFTSVEDYRRFQIGLHLANHSKSVLVRDVLEAQKYREPFSGYPADKSLVNVLAYSLMPNHFHLVLRQKSDEGITRFMKKVGVGYSMYFNIKYGHSGTLLQGPFKSSHVDTDPYHKWLFAYVHLNPVSIAEPEWKEKGIKDTQRAQKFLSGYRWSSYFDYYTSQRPERAILAHEEGIQHIEKQKDIQALLASYGHGRILHPSLEGVKKIE</sequence>
<dbReference type="SUPFAM" id="SSF143422">
    <property type="entry name" value="Transposase IS200-like"/>
    <property type="match status" value="1"/>
</dbReference>
<dbReference type="GO" id="GO:0006313">
    <property type="term" value="P:DNA transposition"/>
    <property type="evidence" value="ECO:0007669"/>
    <property type="project" value="InterPro"/>
</dbReference>
<dbReference type="Proteomes" id="UP000034120">
    <property type="component" value="Unassembled WGS sequence"/>
</dbReference>
<dbReference type="InterPro" id="IPR002686">
    <property type="entry name" value="Transposase_17"/>
</dbReference>
<dbReference type="GO" id="GO:0003677">
    <property type="term" value="F:DNA binding"/>
    <property type="evidence" value="ECO:0007669"/>
    <property type="project" value="InterPro"/>
</dbReference>
<proteinExistence type="predicted"/>
<dbReference type="InterPro" id="IPR036515">
    <property type="entry name" value="Transposase_17_sf"/>
</dbReference>
<dbReference type="Pfam" id="PF01797">
    <property type="entry name" value="Y1_Tnp"/>
    <property type="match status" value="1"/>
</dbReference>
<dbReference type="GO" id="GO:0004803">
    <property type="term" value="F:transposase activity"/>
    <property type="evidence" value="ECO:0007669"/>
    <property type="project" value="InterPro"/>
</dbReference>
<evidence type="ECO:0000313" key="2">
    <source>
        <dbReference type="EMBL" id="KKW17835.1"/>
    </source>
</evidence>
<dbReference type="PANTHER" id="PTHR34322">
    <property type="entry name" value="TRANSPOSASE, Y1_TNP DOMAIN-CONTAINING"/>
    <property type="match status" value="1"/>
</dbReference>
<dbReference type="PANTHER" id="PTHR34322:SF2">
    <property type="entry name" value="TRANSPOSASE IS200-LIKE DOMAIN-CONTAINING PROTEIN"/>
    <property type="match status" value="1"/>
</dbReference>
<comment type="caution">
    <text evidence="2">The sequence shown here is derived from an EMBL/GenBank/DDBJ whole genome shotgun (WGS) entry which is preliminary data.</text>
</comment>
<evidence type="ECO:0000313" key="3">
    <source>
        <dbReference type="Proteomes" id="UP000034120"/>
    </source>
</evidence>
<feature type="domain" description="Transposase IS200-like" evidence="1">
    <location>
        <begin position="8"/>
        <end position="148"/>
    </location>
</feature>